<dbReference type="KEGG" id="egl:EGR_06407"/>
<dbReference type="Pfam" id="PF18996">
    <property type="entry name" value="DUF5726"/>
    <property type="match status" value="1"/>
</dbReference>
<dbReference type="CTD" id="36342122"/>
<reference evidence="2 3" key="1">
    <citation type="journal article" date="2013" name="Nat. Genet.">
        <title>The genome of the hydatid tapeworm Echinococcus granulosus.</title>
        <authorList>
            <person name="Zheng H."/>
            <person name="Zhang W."/>
            <person name="Zhang L."/>
            <person name="Zhang Z."/>
            <person name="Li J."/>
            <person name="Lu G."/>
            <person name="Zhu Y."/>
            <person name="Wang Y."/>
            <person name="Huang Y."/>
            <person name="Liu J."/>
            <person name="Kang H."/>
            <person name="Chen J."/>
            <person name="Wang L."/>
            <person name="Chen A."/>
            <person name="Yu S."/>
            <person name="Gao Z."/>
            <person name="Jin L."/>
            <person name="Gu W."/>
            <person name="Wang Z."/>
            <person name="Zhao L."/>
            <person name="Shi B."/>
            <person name="Wen H."/>
            <person name="Lin R."/>
            <person name="Jones M.K."/>
            <person name="Brejova B."/>
            <person name="Vinar T."/>
            <person name="Zhao G."/>
            <person name="McManus D.P."/>
            <person name="Chen Z."/>
            <person name="Zhou Y."/>
            <person name="Wang S."/>
        </authorList>
    </citation>
    <scope>NUCLEOTIDE SEQUENCE [LARGE SCALE GENOMIC DNA]</scope>
</reference>
<evidence type="ECO:0000259" key="1">
    <source>
        <dbReference type="Pfam" id="PF18996"/>
    </source>
</evidence>
<organism evidence="2 3">
    <name type="scientific">Echinococcus granulosus</name>
    <name type="common">Hydatid tapeworm</name>
    <dbReference type="NCBI Taxonomy" id="6210"/>
    <lineage>
        <taxon>Eukaryota</taxon>
        <taxon>Metazoa</taxon>
        <taxon>Spiralia</taxon>
        <taxon>Lophotrochozoa</taxon>
        <taxon>Platyhelminthes</taxon>
        <taxon>Cestoda</taxon>
        <taxon>Eucestoda</taxon>
        <taxon>Cyclophyllidea</taxon>
        <taxon>Taeniidae</taxon>
        <taxon>Echinococcus</taxon>
        <taxon>Echinococcus granulosus group</taxon>
    </lineage>
</organism>
<proteinExistence type="predicted"/>
<dbReference type="GeneID" id="36342122"/>
<accession>W6UD58</accession>
<keyword evidence="3" id="KW-1185">Reference proteome</keyword>
<protein>
    <recommendedName>
        <fullName evidence="1">DUF5726 domain-containing protein</fullName>
    </recommendedName>
</protein>
<gene>
    <name evidence="2" type="ORF">EGR_06407</name>
</gene>
<dbReference type="Proteomes" id="UP000019149">
    <property type="component" value="Unassembled WGS sequence"/>
</dbReference>
<dbReference type="RefSeq" id="XP_024349932.1">
    <property type="nucleotide sequence ID" value="XM_024495656.1"/>
</dbReference>
<sequence length="261" mass="29078">MNVVCLSLVRCIQYRRLDEESGCSDGKLSARQGSGVCHSGLEDVQNRKRGVSVKHASRTCCLGVEMEMWAAEHLSGDRRRKTAGERELLKLLNEQSGAKGPERVFQIKYADIPIPERYGEKRVAQQCHGSHDKSNPPPPSAQVLPTILVTYPSASLNCQQQQRHDLHHYDNVRSSAVYGITVPKTPASPPLEQDIRNVINLPKNPLILCTLPHDLFLAAVDANITHDIDIDQCCDTLAQLVTDREEKTVARDLFLHSQEAD</sequence>
<comment type="caution">
    <text evidence="2">The sequence shown here is derived from an EMBL/GenBank/DDBJ whole genome shotgun (WGS) entry which is preliminary data.</text>
</comment>
<dbReference type="InterPro" id="IPR043784">
    <property type="entry name" value="DUF5726"/>
</dbReference>
<name>W6UD58_ECHGR</name>
<evidence type="ECO:0000313" key="3">
    <source>
        <dbReference type="Proteomes" id="UP000019149"/>
    </source>
</evidence>
<dbReference type="EMBL" id="APAU02000056">
    <property type="protein sequence ID" value="EUB58736.1"/>
    <property type="molecule type" value="Genomic_DNA"/>
</dbReference>
<evidence type="ECO:0000313" key="2">
    <source>
        <dbReference type="EMBL" id="EUB58736.1"/>
    </source>
</evidence>
<dbReference type="AlphaFoldDB" id="W6UD58"/>
<feature type="domain" description="DUF5726" evidence="1">
    <location>
        <begin position="204"/>
        <end position="261"/>
    </location>
</feature>